<dbReference type="EMBL" id="GEDC01031060">
    <property type="protein sequence ID" value="JAS06238.1"/>
    <property type="molecule type" value="Transcribed_RNA"/>
</dbReference>
<dbReference type="AlphaFoldDB" id="A0A1B6BYA8"/>
<evidence type="ECO:0000256" key="11">
    <source>
        <dbReference type="ARBA" id="ARBA00023163"/>
    </source>
</evidence>
<keyword evidence="10" id="KW-0862">Zinc</keyword>
<proteinExistence type="inferred from homology"/>
<reference evidence="13" key="1">
    <citation type="submission" date="2015-12" db="EMBL/GenBank/DDBJ databases">
        <title>De novo transcriptome assembly of four potential Pierce s Disease insect vectors from Arizona vineyards.</title>
        <authorList>
            <person name="Tassone E.E."/>
        </authorList>
    </citation>
    <scope>NUCLEOTIDE SEQUENCE</scope>
</reference>
<evidence type="ECO:0000256" key="9">
    <source>
        <dbReference type="ARBA" id="ARBA00022723"/>
    </source>
</evidence>
<gene>
    <name evidence="13" type="ORF">g.10580</name>
</gene>
<name>A0A1B6BYA8_9HEMI</name>
<dbReference type="CDD" id="cd04860">
    <property type="entry name" value="AE_Prim_S"/>
    <property type="match status" value="1"/>
</dbReference>
<evidence type="ECO:0000256" key="4">
    <source>
        <dbReference type="ARBA" id="ARBA00022478"/>
    </source>
</evidence>
<keyword evidence="5 12" id="KW-0639">Primosome</keyword>
<dbReference type="Pfam" id="PF01896">
    <property type="entry name" value="DNA_primase_S"/>
    <property type="match status" value="1"/>
</dbReference>
<dbReference type="NCBIfam" id="TIGR00335">
    <property type="entry name" value="primase_sml"/>
    <property type="match status" value="1"/>
</dbReference>
<comment type="similarity">
    <text evidence="3 12">Belongs to the eukaryotic-type primase small subunit family.</text>
</comment>
<keyword evidence="7" id="KW-0548">Nucleotidyltransferase</keyword>
<sequence>MPQFSPEQLPDLLPQYYKRLFPFDPYYRWLSYGNINKSDFENREFSFTLESDVYIRYRSFTNLKDMEKTIQSTCPYKIDIGAVYTSRPSTHRRNNIFAPVQKELVFDIDMTDYDDVRSCCNGADVCTKCWKFMSIATKILDTALRDDFGFEHILWVFSGRRGIHCWVCDESARTLDTPARSAVAEYLQLISGGGEQWKKINLYGEYLHPSVIRAATVIKEQFENVCIEDQNILGSNESVEKFLKLITDDSLRNEIEKGFSNHSSSKDRWGVFMKCFEYYKTSGKLKKRNKHLLEEIMLKYAYPRLDINVSKGFNHLLKSPFCIHPKTGKVCIPFNPRGASKFDPTNVPTISELLEEVMQFDKKLNESMEDNGDVKKVKVKDYKKTSMKKGVFIFEEFVTKLESTWKGKRIQLSDLKMEF</sequence>
<evidence type="ECO:0000256" key="6">
    <source>
        <dbReference type="ARBA" id="ARBA00022679"/>
    </source>
</evidence>
<dbReference type="InterPro" id="IPR002755">
    <property type="entry name" value="DNA_primase_S"/>
</dbReference>
<evidence type="ECO:0000313" key="13">
    <source>
        <dbReference type="EMBL" id="JAS06238.1"/>
    </source>
</evidence>
<evidence type="ECO:0000256" key="2">
    <source>
        <dbReference type="ARBA" id="ARBA00001946"/>
    </source>
</evidence>
<dbReference type="GO" id="GO:0006269">
    <property type="term" value="P:DNA replication, synthesis of primer"/>
    <property type="evidence" value="ECO:0007669"/>
    <property type="project" value="UniProtKB-KW"/>
</dbReference>
<protein>
    <recommendedName>
        <fullName evidence="12">DNA primase</fullName>
        <ecNumber evidence="12">2.7.7.-</ecNumber>
    </recommendedName>
</protein>
<keyword evidence="11" id="KW-0804">Transcription</keyword>
<evidence type="ECO:0000256" key="7">
    <source>
        <dbReference type="ARBA" id="ARBA00022695"/>
    </source>
</evidence>
<dbReference type="PANTHER" id="PTHR10536">
    <property type="entry name" value="DNA PRIMASE SMALL SUBUNIT"/>
    <property type="match status" value="1"/>
</dbReference>
<dbReference type="FunFam" id="3.90.920.10:FF:000001">
    <property type="entry name" value="DNA primase"/>
    <property type="match status" value="1"/>
</dbReference>
<evidence type="ECO:0000256" key="1">
    <source>
        <dbReference type="ARBA" id="ARBA00001936"/>
    </source>
</evidence>
<evidence type="ECO:0000256" key="10">
    <source>
        <dbReference type="ARBA" id="ARBA00022833"/>
    </source>
</evidence>
<dbReference type="SUPFAM" id="SSF56747">
    <property type="entry name" value="Prim-pol domain"/>
    <property type="match status" value="1"/>
</dbReference>
<evidence type="ECO:0000256" key="3">
    <source>
        <dbReference type="ARBA" id="ARBA00009762"/>
    </source>
</evidence>
<dbReference type="GO" id="GO:0005658">
    <property type="term" value="C:alpha DNA polymerase:primase complex"/>
    <property type="evidence" value="ECO:0007669"/>
    <property type="project" value="UniProtKB-ARBA"/>
</dbReference>
<comment type="cofactor">
    <cofactor evidence="1">
        <name>Mn(2+)</name>
        <dbReference type="ChEBI" id="CHEBI:29035"/>
    </cofactor>
</comment>
<evidence type="ECO:0000256" key="5">
    <source>
        <dbReference type="ARBA" id="ARBA00022515"/>
    </source>
</evidence>
<dbReference type="EC" id="2.7.7.-" evidence="12"/>
<keyword evidence="4 12" id="KW-0240">DNA-directed RNA polymerase</keyword>
<dbReference type="GO" id="GO:0003899">
    <property type="term" value="F:DNA-directed RNA polymerase activity"/>
    <property type="evidence" value="ECO:0007669"/>
    <property type="project" value="InterPro"/>
</dbReference>
<keyword evidence="8 12" id="KW-0235">DNA replication</keyword>
<evidence type="ECO:0000256" key="8">
    <source>
        <dbReference type="ARBA" id="ARBA00022705"/>
    </source>
</evidence>
<comment type="cofactor">
    <cofactor evidence="2">
        <name>Mg(2+)</name>
        <dbReference type="ChEBI" id="CHEBI:18420"/>
    </cofactor>
</comment>
<organism evidence="13">
    <name type="scientific">Clastoptera arizonana</name>
    <name type="common">Arizona spittle bug</name>
    <dbReference type="NCBI Taxonomy" id="38151"/>
    <lineage>
        <taxon>Eukaryota</taxon>
        <taxon>Metazoa</taxon>
        <taxon>Ecdysozoa</taxon>
        <taxon>Arthropoda</taxon>
        <taxon>Hexapoda</taxon>
        <taxon>Insecta</taxon>
        <taxon>Pterygota</taxon>
        <taxon>Neoptera</taxon>
        <taxon>Paraneoptera</taxon>
        <taxon>Hemiptera</taxon>
        <taxon>Auchenorrhyncha</taxon>
        <taxon>Cercopoidea</taxon>
        <taxon>Clastopteridae</taxon>
        <taxon>Clastoptera</taxon>
    </lineage>
</organism>
<keyword evidence="6 12" id="KW-0808">Transferase</keyword>
<dbReference type="GO" id="GO:0006270">
    <property type="term" value="P:DNA replication initiation"/>
    <property type="evidence" value="ECO:0007669"/>
    <property type="project" value="UniProtKB-ARBA"/>
</dbReference>
<dbReference type="Gene3D" id="3.90.920.10">
    <property type="entry name" value="DNA primase, PRIM domain"/>
    <property type="match status" value="1"/>
</dbReference>
<dbReference type="GO" id="GO:0046872">
    <property type="term" value="F:metal ion binding"/>
    <property type="evidence" value="ECO:0007669"/>
    <property type="project" value="UniProtKB-KW"/>
</dbReference>
<evidence type="ECO:0000256" key="12">
    <source>
        <dbReference type="RuleBase" id="RU003514"/>
    </source>
</evidence>
<keyword evidence="9" id="KW-0479">Metal-binding</keyword>
<accession>A0A1B6BYA8</accession>
<dbReference type="InterPro" id="IPR014052">
    <property type="entry name" value="DNA_primase_ssu_euk/arc"/>
</dbReference>